<dbReference type="AlphaFoldDB" id="A0A8G2CNX9"/>
<sequence length="339" mass="36004">MRSLRTKLIVTAAIATLAAPMAGYAQMTPGTAAAPINASMFPAPVYVALQGKGSVEELPSGKIWSGFPLAHYIDYSPSGKLLLVSGFATGDVYLASAIDGKKLATFHLGGVIQGVKLDPTGTYGLTVDASGGFVGVINVKTRKMVKTISVGKIPHNIVFSHDGKLAYVTVQGEDKLAVINMRTLSVERDITVADMKTPHNLDLTASGKRLWIRSHSMAGRDGTVVLIDLQSGKTLAHFKVGKFHGGMDVIPGNRYAVTTNIGGHTAEVFSMAKPHLLKKIMVGQGPHGVRASPNGQWIYTAATRSAEFDVISARSLKVVQRITLPKGSFPFWMAVPGNP</sequence>
<keyword evidence="1" id="KW-0732">Signal</keyword>
<dbReference type="InterPro" id="IPR015943">
    <property type="entry name" value="WD40/YVTN_repeat-like_dom_sf"/>
</dbReference>
<dbReference type="RefSeq" id="WP_139334202.1">
    <property type="nucleotide sequence ID" value="NZ_FTNE01000045.1"/>
</dbReference>
<dbReference type="PANTHER" id="PTHR47197">
    <property type="entry name" value="PROTEIN NIRF"/>
    <property type="match status" value="1"/>
</dbReference>
<comment type="caution">
    <text evidence="2">The sequence shown here is derived from an EMBL/GenBank/DDBJ whole genome shotgun (WGS) entry which is preliminary data.</text>
</comment>
<dbReference type="SUPFAM" id="SSF50974">
    <property type="entry name" value="Nitrous oxide reductase, N-terminal domain"/>
    <property type="match status" value="1"/>
</dbReference>
<dbReference type="EMBL" id="FTNE01000045">
    <property type="protein sequence ID" value="SIR52128.1"/>
    <property type="molecule type" value="Genomic_DNA"/>
</dbReference>
<dbReference type="PANTHER" id="PTHR47197:SF3">
    <property type="entry name" value="DIHYDRO-HEME D1 DEHYDROGENASE"/>
    <property type="match status" value="1"/>
</dbReference>
<proteinExistence type="predicted"/>
<protein>
    <submittedName>
        <fullName evidence="2">40-residue YVTN family beta-propeller repeat-containing protein</fullName>
    </submittedName>
</protein>
<dbReference type="InterPro" id="IPR011045">
    <property type="entry name" value="N2O_reductase_N"/>
</dbReference>
<evidence type="ECO:0000256" key="1">
    <source>
        <dbReference type="SAM" id="SignalP"/>
    </source>
</evidence>
<dbReference type="Proteomes" id="UP000186308">
    <property type="component" value="Unassembled WGS sequence"/>
</dbReference>
<feature type="signal peptide" evidence="1">
    <location>
        <begin position="1"/>
        <end position="25"/>
    </location>
</feature>
<dbReference type="InterPro" id="IPR051200">
    <property type="entry name" value="Host-pathogen_enzymatic-act"/>
</dbReference>
<feature type="chain" id="PRO_5034223782" evidence="1">
    <location>
        <begin position="26"/>
        <end position="339"/>
    </location>
</feature>
<dbReference type="Gene3D" id="2.130.10.10">
    <property type="entry name" value="YVTN repeat-like/Quinoprotein amine dehydrogenase"/>
    <property type="match status" value="2"/>
</dbReference>
<dbReference type="OrthoDB" id="145213at2"/>
<accession>A0A8G2CNX9</accession>
<reference evidence="2 3" key="1">
    <citation type="submission" date="2017-01" db="EMBL/GenBank/DDBJ databases">
        <authorList>
            <person name="Varghese N."/>
            <person name="Submissions S."/>
        </authorList>
    </citation>
    <scope>NUCLEOTIDE SEQUENCE [LARGE SCALE GENOMIC DNA]</scope>
    <source>
        <strain evidence="2 3">ATCC 35905</strain>
    </source>
</reference>
<evidence type="ECO:0000313" key="2">
    <source>
        <dbReference type="EMBL" id="SIR52128.1"/>
    </source>
</evidence>
<organism evidence="2 3">
    <name type="scientific">Acidiphilium rubrum</name>
    <dbReference type="NCBI Taxonomy" id="526"/>
    <lineage>
        <taxon>Bacteria</taxon>
        <taxon>Pseudomonadati</taxon>
        <taxon>Pseudomonadota</taxon>
        <taxon>Alphaproteobacteria</taxon>
        <taxon>Acetobacterales</taxon>
        <taxon>Acidocellaceae</taxon>
        <taxon>Acidiphilium</taxon>
    </lineage>
</organism>
<gene>
    <name evidence="2" type="ORF">SAMN05421828_1457</name>
</gene>
<evidence type="ECO:0000313" key="3">
    <source>
        <dbReference type="Proteomes" id="UP000186308"/>
    </source>
</evidence>
<keyword evidence="3" id="KW-1185">Reference proteome</keyword>
<name>A0A8G2CNX9_ACIRU</name>